<feature type="domain" description="ABC transporter" evidence="12">
    <location>
        <begin position="356"/>
        <end position="592"/>
    </location>
</feature>
<evidence type="ECO:0000313" key="14">
    <source>
        <dbReference type="EMBL" id="AOJ06272.1"/>
    </source>
</evidence>
<dbReference type="InterPro" id="IPR017871">
    <property type="entry name" value="ABC_transporter-like_CS"/>
</dbReference>
<dbReference type="Proteomes" id="UP000067711">
    <property type="component" value="Chromosome 2"/>
</dbReference>
<dbReference type="PROSITE" id="PS50893">
    <property type="entry name" value="ABC_TRANSPORTER_2"/>
    <property type="match status" value="1"/>
</dbReference>
<reference evidence="14 15" key="1">
    <citation type="submission" date="2015-12" db="EMBL/GenBank/DDBJ databases">
        <title>Diversity of Burkholderia near neighbor genomes.</title>
        <authorList>
            <person name="Sahl J."/>
            <person name="Wagner D."/>
            <person name="Keim P."/>
        </authorList>
    </citation>
    <scope>NUCLEOTIDE SEQUENCE [LARGE SCALE GENOMIC DNA]</scope>
    <source>
        <strain evidence="14 15">BDU8</strain>
    </source>
</reference>
<keyword evidence="6" id="KW-0547">Nucleotide-binding</keyword>
<feature type="region of interest" description="Disordered" evidence="10">
    <location>
        <begin position="613"/>
        <end position="665"/>
    </location>
</feature>
<dbReference type="SUPFAM" id="SSF90123">
    <property type="entry name" value="ABC transporter transmembrane region"/>
    <property type="match status" value="1"/>
</dbReference>
<evidence type="ECO:0000259" key="13">
    <source>
        <dbReference type="PROSITE" id="PS50929"/>
    </source>
</evidence>
<evidence type="ECO:0000313" key="15">
    <source>
        <dbReference type="Proteomes" id="UP000067711"/>
    </source>
</evidence>
<evidence type="ECO:0000256" key="2">
    <source>
        <dbReference type="ARBA" id="ARBA00022448"/>
    </source>
</evidence>
<keyword evidence="8 11" id="KW-1133">Transmembrane helix</keyword>
<evidence type="ECO:0000256" key="11">
    <source>
        <dbReference type="SAM" id="Phobius"/>
    </source>
</evidence>
<feature type="compositionally biased region" description="Basic and acidic residues" evidence="10">
    <location>
        <begin position="655"/>
        <end position="665"/>
    </location>
</feature>
<proteinExistence type="predicted"/>
<dbReference type="Gene3D" id="3.40.50.300">
    <property type="entry name" value="P-loop containing nucleotide triphosphate hydrolases"/>
    <property type="match status" value="1"/>
</dbReference>
<gene>
    <name evidence="14" type="ORF">WS71_02220</name>
</gene>
<dbReference type="RefSeq" id="WP_066494216.1">
    <property type="nucleotide sequence ID" value="NZ_CP013388.1"/>
</dbReference>
<keyword evidence="5 11" id="KW-0812">Transmembrane</keyword>
<dbReference type="PANTHER" id="PTHR24221:SF654">
    <property type="entry name" value="ATP-BINDING CASSETTE SUB-FAMILY B MEMBER 6"/>
    <property type="match status" value="1"/>
</dbReference>
<evidence type="ECO:0000256" key="5">
    <source>
        <dbReference type="ARBA" id="ARBA00022692"/>
    </source>
</evidence>
<feature type="transmembrane region" description="Helical" evidence="11">
    <location>
        <begin position="177"/>
        <end position="201"/>
    </location>
</feature>
<organism evidence="14 15">
    <name type="scientific">Burkholderia mayonis</name>
    <dbReference type="NCBI Taxonomy" id="1385591"/>
    <lineage>
        <taxon>Bacteria</taxon>
        <taxon>Pseudomonadati</taxon>
        <taxon>Pseudomonadota</taxon>
        <taxon>Betaproteobacteria</taxon>
        <taxon>Burkholderiales</taxon>
        <taxon>Burkholderiaceae</taxon>
        <taxon>Burkholderia</taxon>
        <taxon>pseudomallei group</taxon>
    </lineage>
</organism>
<keyword evidence="7 14" id="KW-0067">ATP-binding</keyword>
<evidence type="ECO:0000256" key="4">
    <source>
        <dbReference type="ARBA" id="ARBA00022519"/>
    </source>
</evidence>
<dbReference type="EMBL" id="CP013388">
    <property type="protein sequence ID" value="AOJ06272.1"/>
    <property type="molecule type" value="Genomic_DNA"/>
</dbReference>
<keyword evidence="4" id="KW-0997">Cell inner membrane</keyword>
<dbReference type="InterPro" id="IPR039421">
    <property type="entry name" value="Type_1_exporter"/>
</dbReference>
<evidence type="ECO:0000256" key="3">
    <source>
        <dbReference type="ARBA" id="ARBA00022475"/>
    </source>
</evidence>
<dbReference type="InterPro" id="IPR003439">
    <property type="entry name" value="ABC_transporter-like_ATP-bd"/>
</dbReference>
<keyword evidence="2" id="KW-0813">Transport</keyword>
<keyword evidence="3" id="KW-1003">Cell membrane</keyword>
<dbReference type="SUPFAM" id="SSF52540">
    <property type="entry name" value="P-loop containing nucleoside triphosphate hydrolases"/>
    <property type="match status" value="1"/>
</dbReference>
<dbReference type="PROSITE" id="PS00211">
    <property type="entry name" value="ABC_TRANSPORTER_1"/>
    <property type="match status" value="1"/>
</dbReference>
<dbReference type="SMART" id="SM00382">
    <property type="entry name" value="AAA"/>
    <property type="match status" value="1"/>
</dbReference>
<dbReference type="GO" id="GO:0005886">
    <property type="term" value="C:plasma membrane"/>
    <property type="evidence" value="ECO:0007669"/>
    <property type="project" value="UniProtKB-SubCell"/>
</dbReference>
<dbReference type="GO" id="GO:0140359">
    <property type="term" value="F:ABC-type transporter activity"/>
    <property type="evidence" value="ECO:0007669"/>
    <property type="project" value="InterPro"/>
</dbReference>
<feature type="transmembrane region" description="Helical" evidence="11">
    <location>
        <begin position="148"/>
        <end position="171"/>
    </location>
</feature>
<dbReference type="AlphaFoldDB" id="A0A1B4FRG3"/>
<name>A0A1B4FRG3_9BURK</name>
<feature type="domain" description="ABC transmembrane type-1" evidence="13">
    <location>
        <begin position="33"/>
        <end position="322"/>
    </location>
</feature>
<evidence type="ECO:0000256" key="1">
    <source>
        <dbReference type="ARBA" id="ARBA00004651"/>
    </source>
</evidence>
<feature type="compositionally biased region" description="Basic and acidic residues" evidence="10">
    <location>
        <begin position="613"/>
        <end position="643"/>
    </location>
</feature>
<accession>A0A1B4FRG3</accession>
<dbReference type="PROSITE" id="PS50929">
    <property type="entry name" value="ABC_TM1F"/>
    <property type="match status" value="1"/>
</dbReference>
<feature type="transmembrane region" description="Helical" evidence="11">
    <location>
        <begin position="262"/>
        <end position="286"/>
    </location>
</feature>
<evidence type="ECO:0000256" key="9">
    <source>
        <dbReference type="ARBA" id="ARBA00023136"/>
    </source>
</evidence>
<sequence length="665" mass="72234">MVQKTSNPGGRAFTDVLAFTFRHWRAQPARIGAIAFFALATALGDVLTPLFAGHLVDALSHGVAAADKADAWSRALHAFGMLIGIGVACTLLRQAAFRHIIVLTLKMMSEIAANAFHRVQRFSTDWHANSFAGSTVRKITRGMWAIDLLNDTLLVALLPSVVMLAGATLLLGAHWPVMGAVVGGGSLVFIAVTVTMSLRFVAPAARLGNLWDTRMGGALADAVSCNPVVKAFGAETREEARLDHVVSKWRARTRRAWRRGTLNGGVQGAMLVAMQAAILGAALWLWANDRASVGDIAFALTTFLVLQGYLRDIGMHIRNLQRSVNDMEELVSLERQPLGIDDKPGARPISIVRGEIRFEHVTFGYSGAHAKPLYDDFSIRIAPGERVGLVGHSGSGKTSFIKLIQRLYDVDGGRIVIDGQNIADVTQESLRSQIAIVQQEPLLFHRTLAENIAYARPTATRDEIERAARLASAHDFIAALPQGYDTLVGERGIKLSGGERQRVAIARAFLADAPVLILDEATSSLDSESEVLIQQAMERLMVGRTTLVVAHRLSTVRALDRLIVLDKGRVIEEGSHDALIRLEGGVYRRLFERQALELAKGLIEQTGGDVSDWLRDEHDGRDERNERGERDKPGVLDGHDARRSHGTFGGGGGGRIDDSAVAVEK</sequence>
<dbReference type="InterPro" id="IPR011527">
    <property type="entry name" value="ABC1_TM_dom"/>
</dbReference>
<dbReference type="PANTHER" id="PTHR24221">
    <property type="entry name" value="ATP-BINDING CASSETTE SUB-FAMILY B"/>
    <property type="match status" value="1"/>
</dbReference>
<dbReference type="InterPro" id="IPR036640">
    <property type="entry name" value="ABC1_TM_sf"/>
</dbReference>
<evidence type="ECO:0000256" key="10">
    <source>
        <dbReference type="SAM" id="MobiDB-lite"/>
    </source>
</evidence>
<evidence type="ECO:0000259" key="12">
    <source>
        <dbReference type="PROSITE" id="PS50893"/>
    </source>
</evidence>
<dbReference type="InterPro" id="IPR003593">
    <property type="entry name" value="AAA+_ATPase"/>
</dbReference>
<evidence type="ECO:0000256" key="6">
    <source>
        <dbReference type="ARBA" id="ARBA00022741"/>
    </source>
</evidence>
<feature type="transmembrane region" description="Helical" evidence="11">
    <location>
        <begin position="72"/>
        <end position="92"/>
    </location>
</feature>
<dbReference type="FunFam" id="3.40.50.300:FF:000287">
    <property type="entry name" value="Multidrug ABC transporter ATP-binding protein"/>
    <property type="match status" value="1"/>
</dbReference>
<dbReference type="GO" id="GO:0016887">
    <property type="term" value="F:ATP hydrolysis activity"/>
    <property type="evidence" value="ECO:0007669"/>
    <property type="project" value="InterPro"/>
</dbReference>
<dbReference type="GO" id="GO:0034040">
    <property type="term" value="F:ATPase-coupled lipid transmembrane transporter activity"/>
    <property type="evidence" value="ECO:0007669"/>
    <property type="project" value="TreeGrafter"/>
</dbReference>
<feature type="transmembrane region" description="Helical" evidence="11">
    <location>
        <begin position="31"/>
        <end position="52"/>
    </location>
</feature>
<evidence type="ECO:0000256" key="8">
    <source>
        <dbReference type="ARBA" id="ARBA00022989"/>
    </source>
</evidence>
<dbReference type="Pfam" id="PF00005">
    <property type="entry name" value="ABC_tran"/>
    <property type="match status" value="1"/>
</dbReference>
<evidence type="ECO:0000256" key="7">
    <source>
        <dbReference type="ARBA" id="ARBA00022840"/>
    </source>
</evidence>
<dbReference type="GO" id="GO:0005524">
    <property type="term" value="F:ATP binding"/>
    <property type="evidence" value="ECO:0007669"/>
    <property type="project" value="UniProtKB-KW"/>
</dbReference>
<comment type="subcellular location">
    <subcellularLocation>
        <location evidence="1">Cell membrane</location>
        <topology evidence="1">Multi-pass membrane protein</topology>
    </subcellularLocation>
</comment>
<keyword evidence="9 11" id="KW-0472">Membrane</keyword>
<dbReference type="Pfam" id="PF00664">
    <property type="entry name" value="ABC_membrane"/>
    <property type="match status" value="1"/>
</dbReference>
<dbReference type="InterPro" id="IPR027417">
    <property type="entry name" value="P-loop_NTPase"/>
</dbReference>
<protein>
    <submittedName>
        <fullName evidence="14">Multidrug ABC transporter ATP-binding protein</fullName>
    </submittedName>
</protein>
<dbReference type="Gene3D" id="1.20.1560.10">
    <property type="entry name" value="ABC transporter type 1, transmembrane domain"/>
    <property type="match status" value="1"/>
</dbReference>